<keyword evidence="2" id="KW-1185">Reference proteome</keyword>
<proteinExistence type="predicted"/>
<sequence length="288" mass="31248">MSSCEASYLAWTSSIWDCAQAWFARSIPDSRTVIFAVAAARAPVSSACRCVTCASSVLSRWIRPSVSDSDSCAERSSEGAACGPWTNAVWVFPRWASADARNLISAFAELSAWFCSTACRRAFASPAWTCTSWSSRCEASWRALASRALSWVITLAASWTASDSACADWFRRRISDSCSSIVRCTSVMYTSESFSDAASFATLSLMRSISDARPSLLNFSAFMATLCFAVWRADSRRAQSSSFCSCAMRFSAAVSLSQMEARSSLSASSRILDWSVAIWAFAGDVTVS</sequence>
<organism evidence="1 2">
    <name type="scientific">Mycena maculata</name>
    <dbReference type="NCBI Taxonomy" id="230809"/>
    <lineage>
        <taxon>Eukaryota</taxon>
        <taxon>Fungi</taxon>
        <taxon>Dikarya</taxon>
        <taxon>Basidiomycota</taxon>
        <taxon>Agaricomycotina</taxon>
        <taxon>Agaricomycetes</taxon>
        <taxon>Agaricomycetidae</taxon>
        <taxon>Agaricales</taxon>
        <taxon>Marasmiineae</taxon>
        <taxon>Mycenaceae</taxon>
        <taxon>Mycena</taxon>
    </lineage>
</organism>
<evidence type="ECO:0000313" key="1">
    <source>
        <dbReference type="EMBL" id="KAJ7775654.1"/>
    </source>
</evidence>
<gene>
    <name evidence="1" type="ORF">DFH07DRAFT_799334</name>
</gene>
<name>A0AAD7K0D9_9AGAR</name>
<dbReference type="AlphaFoldDB" id="A0AAD7K0D9"/>
<protein>
    <submittedName>
        <fullName evidence="1">Uncharacterized protein</fullName>
    </submittedName>
</protein>
<dbReference type="EMBL" id="JARJLG010000014">
    <property type="protein sequence ID" value="KAJ7775654.1"/>
    <property type="molecule type" value="Genomic_DNA"/>
</dbReference>
<evidence type="ECO:0000313" key="2">
    <source>
        <dbReference type="Proteomes" id="UP001215280"/>
    </source>
</evidence>
<accession>A0AAD7K0D9</accession>
<reference evidence="1" key="1">
    <citation type="submission" date="2023-03" db="EMBL/GenBank/DDBJ databases">
        <title>Massive genome expansion in bonnet fungi (Mycena s.s.) driven by repeated elements and novel gene families across ecological guilds.</title>
        <authorList>
            <consortium name="Lawrence Berkeley National Laboratory"/>
            <person name="Harder C.B."/>
            <person name="Miyauchi S."/>
            <person name="Viragh M."/>
            <person name="Kuo A."/>
            <person name="Thoen E."/>
            <person name="Andreopoulos B."/>
            <person name="Lu D."/>
            <person name="Skrede I."/>
            <person name="Drula E."/>
            <person name="Henrissat B."/>
            <person name="Morin E."/>
            <person name="Kohler A."/>
            <person name="Barry K."/>
            <person name="LaButti K."/>
            <person name="Morin E."/>
            <person name="Salamov A."/>
            <person name="Lipzen A."/>
            <person name="Mereny Z."/>
            <person name="Hegedus B."/>
            <person name="Baldrian P."/>
            <person name="Stursova M."/>
            <person name="Weitz H."/>
            <person name="Taylor A."/>
            <person name="Grigoriev I.V."/>
            <person name="Nagy L.G."/>
            <person name="Martin F."/>
            <person name="Kauserud H."/>
        </authorList>
    </citation>
    <scope>NUCLEOTIDE SEQUENCE</scope>
    <source>
        <strain evidence="1">CBHHK188m</strain>
    </source>
</reference>
<dbReference type="Proteomes" id="UP001215280">
    <property type="component" value="Unassembled WGS sequence"/>
</dbReference>
<comment type="caution">
    <text evidence="1">The sequence shown here is derived from an EMBL/GenBank/DDBJ whole genome shotgun (WGS) entry which is preliminary data.</text>
</comment>